<dbReference type="SUPFAM" id="SSF46894">
    <property type="entry name" value="C-terminal effector domain of the bipartite response regulators"/>
    <property type="match status" value="1"/>
</dbReference>
<organism evidence="7 8">
    <name type="scientific">Sphingomonas endophytica</name>
    <dbReference type="NCBI Taxonomy" id="869719"/>
    <lineage>
        <taxon>Bacteria</taxon>
        <taxon>Pseudomonadati</taxon>
        <taxon>Pseudomonadota</taxon>
        <taxon>Alphaproteobacteria</taxon>
        <taxon>Sphingomonadales</taxon>
        <taxon>Sphingomonadaceae</taxon>
        <taxon>Sphingomonas</taxon>
    </lineage>
</organism>
<evidence type="ECO:0000256" key="4">
    <source>
        <dbReference type="SAM" id="MobiDB-lite"/>
    </source>
</evidence>
<evidence type="ECO:0000259" key="6">
    <source>
        <dbReference type="PROSITE" id="PS50043"/>
    </source>
</evidence>
<dbReference type="PANTHER" id="PTHR44688:SF16">
    <property type="entry name" value="DNA-BINDING TRANSCRIPTIONAL ACTIVATOR DEVR_DOSR"/>
    <property type="match status" value="1"/>
</dbReference>
<evidence type="ECO:0000313" key="8">
    <source>
        <dbReference type="Proteomes" id="UP000522313"/>
    </source>
</evidence>
<dbReference type="InterPro" id="IPR016032">
    <property type="entry name" value="Sig_transdc_resp-reg_C-effctor"/>
</dbReference>
<evidence type="ECO:0000256" key="1">
    <source>
        <dbReference type="ARBA" id="ARBA00023015"/>
    </source>
</evidence>
<dbReference type="Proteomes" id="UP000522313">
    <property type="component" value="Unassembled WGS sequence"/>
</dbReference>
<protein>
    <submittedName>
        <fullName evidence="7">DNA-binding CsgD family transcriptional regulator</fullName>
    </submittedName>
</protein>
<keyword evidence="5" id="KW-0472">Membrane</keyword>
<keyword evidence="5" id="KW-0812">Transmembrane</keyword>
<feature type="region of interest" description="Disordered" evidence="4">
    <location>
        <begin position="137"/>
        <end position="156"/>
    </location>
</feature>
<evidence type="ECO:0000256" key="5">
    <source>
        <dbReference type="SAM" id="Phobius"/>
    </source>
</evidence>
<dbReference type="PANTHER" id="PTHR44688">
    <property type="entry name" value="DNA-BINDING TRANSCRIPTIONAL ACTIVATOR DEVR_DOSR"/>
    <property type="match status" value="1"/>
</dbReference>
<accession>A0A7X0JB68</accession>
<evidence type="ECO:0000256" key="2">
    <source>
        <dbReference type="ARBA" id="ARBA00023125"/>
    </source>
</evidence>
<dbReference type="InterPro" id="IPR036388">
    <property type="entry name" value="WH-like_DNA-bd_sf"/>
</dbReference>
<dbReference type="PROSITE" id="PS50043">
    <property type="entry name" value="HTH_LUXR_2"/>
    <property type="match status" value="1"/>
</dbReference>
<reference evidence="7 8" key="2">
    <citation type="submission" date="2020-08" db="EMBL/GenBank/DDBJ databases">
        <authorList>
            <person name="Partida-Martinez L."/>
            <person name="Huntemann M."/>
            <person name="Clum A."/>
            <person name="Wang J."/>
            <person name="Palaniappan K."/>
            <person name="Ritter S."/>
            <person name="Chen I.-M."/>
            <person name="Stamatis D."/>
            <person name="Reddy T."/>
            <person name="O'Malley R."/>
            <person name="Daum C."/>
            <person name="Shapiro N."/>
            <person name="Ivanova N."/>
            <person name="Kyrpides N."/>
            <person name="Woyke T."/>
        </authorList>
    </citation>
    <scope>NUCLEOTIDE SEQUENCE [LARGE SCALE GENOMIC DNA]</scope>
    <source>
        <strain evidence="7 8">AS3.13</strain>
    </source>
</reference>
<keyword evidence="3" id="KW-0804">Transcription</keyword>
<dbReference type="AlphaFoldDB" id="A0A7X0JB68"/>
<dbReference type="Pfam" id="PF00196">
    <property type="entry name" value="GerE"/>
    <property type="match status" value="1"/>
</dbReference>
<gene>
    <name evidence="7" type="ORF">F4693_001374</name>
</gene>
<feature type="transmembrane region" description="Helical" evidence="5">
    <location>
        <begin position="107"/>
        <end position="130"/>
    </location>
</feature>
<feature type="domain" description="HTH luxR-type" evidence="6">
    <location>
        <begin position="6"/>
        <end position="71"/>
    </location>
</feature>
<dbReference type="InterPro" id="IPR025091">
    <property type="entry name" value="DUF4019"/>
</dbReference>
<evidence type="ECO:0000256" key="3">
    <source>
        <dbReference type="ARBA" id="ARBA00023163"/>
    </source>
</evidence>
<dbReference type="SMART" id="SM00421">
    <property type="entry name" value="HTH_LUXR"/>
    <property type="match status" value="1"/>
</dbReference>
<evidence type="ECO:0000313" key="7">
    <source>
        <dbReference type="EMBL" id="MBB6504404.1"/>
    </source>
</evidence>
<dbReference type="CDD" id="cd06170">
    <property type="entry name" value="LuxR_C_like"/>
    <property type="match status" value="1"/>
</dbReference>
<proteinExistence type="predicted"/>
<keyword evidence="1" id="KW-0805">Transcription regulation</keyword>
<comment type="caution">
    <text evidence="7">The sequence shown here is derived from an EMBL/GenBank/DDBJ whole genome shotgun (WGS) entry which is preliminary data.</text>
</comment>
<dbReference type="Gene3D" id="1.10.10.10">
    <property type="entry name" value="Winged helix-like DNA-binding domain superfamily/Winged helix DNA-binding domain"/>
    <property type="match status" value="1"/>
</dbReference>
<dbReference type="Pfam" id="PF13211">
    <property type="entry name" value="DUF4019"/>
    <property type="match status" value="1"/>
</dbReference>
<dbReference type="GO" id="GO:0006355">
    <property type="term" value="P:regulation of DNA-templated transcription"/>
    <property type="evidence" value="ECO:0007669"/>
    <property type="project" value="InterPro"/>
</dbReference>
<name>A0A7X0JB68_9SPHN</name>
<dbReference type="GO" id="GO:0003677">
    <property type="term" value="F:DNA binding"/>
    <property type="evidence" value="ECO:0007669"/>
    <property type="project" value="UniProtKB-KW"/>
</dbReference>
<sequence length="264" mass="28628">MGDESRQGRIGTLTDREKQTLRLLLKGHDAKSIARTLDLSVHTINERLRDARRKLAVASSREAARLLAEAEQPHPEQIGDDIFGVTDAGTGVLPEAAAVREGRTLRIAWLSGGMFVMSLLVAAFAVVAVINSGKALVSPPPAAPEEAGRQPSDPAVERSARDWLKLADDGQWDASWKAASADFRSQITAPRWQAMSQSVRAPLGAPTSRRFLGAVHHSSLPGAPAGEYEVLQFRTDFTNKAGAIETVTLVREGRGWRMAGYFIR</sequence>
<dbReference type="InterPro" id="IPR000792">
    <property type="entry name" value="Tscrpt_reg_LuxR_C"/>
</dbReference>
<reference evidence="7 8" key="1">
    <citation type="submission" date="2020-08" db="EMBL/GenBank/DDBJ databases">
        <title>The Agave Microbiome: Exploring the role of microbial communities in plant adaptations to desert environments.</title>
        <authorList>
            <person name="Partida-Martinez L.P."/>
        </authorList>
    </citation>
    <scope>NUCLEOTIDE SEQUENCE [LARGE SCALE GENOMIC DNA]</scope>
    <source>
        <strain evidence="7 8">AS3.13</strain>
    </source>
</reference>
<keyword evidence="5" id="KW-1133">Transmembrane helix</keyword>
<dbReference type="PRINTS" id="PR00038">
    <property type="entry name" value="HTHLUXR"/>
</dbReference>
<dbReference type="EMBL" id="JACHBT010000006">
    <property type="protein sequence ID" value="MBB6504404.1"/>
    <property type="molecule type" value="Genomic_DNA"/>
</dbReference>
<dbReference type="RefSeq" id="WP_184504686.1">
    <property type="nucleotide sequence ID" value="NZ_JACHBT010000006.1"/>
</dbReference>
<keyword evidence="2 7" id="KW-0238">DNA-binding</keyword>